<evidence type="ECO:0000313" key="4">
    <source>
        <dbReference type="EMBL" id="WAJ71898.1"/>
    </source>
</evidence>
<feature type="chain" id="PRO_5045740341" evidence="2">
    <location>
        <begin position="32"/>
        <end position="1011"/>
    </location>
</feature>
<dbReference type="Pfam" id="PF17829">
    <property type="entry name" value="GH115_C"/>
    <property type="match status" value="1"/>
</dbReference>
<sequence>MLNMLARNANKVLKNNSACLLIALLSFGVISCTDTKPTSLPQSTKVEHLVQSYITTTNTNGTAFPIVSKDGVTPLWVSSQDYSGVLKVAEHLQADIKRVTGKKSVIVQDKASGKTGIIIGTIGKNPLIDQLIASGKIDASQVAGKWDTYALQTVDNPTSDIAQALVIFGSNKRGTIYGMYDLSRNMGVSPWYWWADAPIQKKHNVYVKPGFYTAGEPKVKYRGIFINDENPSLTNWVVENYGSYNHKFYDKVYELILRNRGNFLWPAMWPGPREISAHAFFADDPMNHKLADEYGVVISTTHHEPMMRAADEWYRGDFGPWDYKTNKDFFQEYWRGGIERMGDYESVVTVGMRGDGDTALPGGTQVELMQSIIRDQREIIEDVTGKPAEKTPQVWAIYKEMQDYWDKGTRVAEDITILFCDDNWGNIKSLPKKSDLARSGGFGIYYHFDYVGGPKSYKWANVTQIEKVWEQMNLAYEHGANEIWVVNVGDIKPHELPTSFFLDFAWNPEKIRQDDLPDYYVQWATEQFGSEHASEIANILALYTKFNARRTPEMIDATTYSVEHYREAERITNEYNELLAQAKTLFNKLPKSHRSSFYQLVLFPVESAANLNEMYVAAAKNKFYIDRGASRSANAYADKTKALFYKDEALHEYFHNELEDGKWNHMMAQTHIGHPHWYSPSINSMPAVQYAHTTGKAADIGFHVEYGTIYHFGGVRFDGLKWHYHNRLPQFDPVNDQSYFIEVFNKGAEDLSYKLEPQHPWVKLTKSQGTIATDEKVYVSIDWKQAPQGLEVGEVLLSGAGVEYTILVPIRNEMPKGKGFIENNGVVSIEAAHYQRAQGKNNIKWITIPNYGRTDSAVTVSPSTADTQSLNASTPHLQYTFTLFDNTDIKLDTYLAPTYNFKRGEGLKFAVSIDDKKPQIVNMHETEGVWGKRAGDHAAIETTEHKSLKAGEHTLKIWMIDAGVVFQKFVLDTGGIKTHEVKSKGVFDSPITNKGGLKPSYLGPPMSHYEN</sequence>
<feature type="signal peptide" evidence="2">
    <location>
        <begin position="1"/>
        <end position="31"/>
    </location>
</feature>
<dbReference type="Gene3D" id="2.60.120.1620">
    <property type="match status" value="1"/>
</dbReference>
<dbReference type="Proteomes" id="UP001163726">
    <property type="component" value="Plasmid pCadTS8_1"/>
</dbReference>
<organism evidence="4 5">
    <name type="scientific">Catenovulum adriaticum</name>
    <dbReference type="NCBI Taxonomy" id="2984846"/>
    <lineage>
        <taxon>Bacteria</taxon>
        <taxon>Pseudomonadati</taxon>
        <taxon>Pseudomonadota</taxon>
        <taxon>Gammaproteobacteria</taxon>
        <taxon>Alteromonadales</taxon>
        <taxon>Alteromonadaceae</taxon>
        <taxon>Catenovulum</taxon>
    </lineage>
</organism>
<name>A0ABY7AQS6_9ALTE</name>
<dbReference type="EMBL" id="CP109966">
    <property type="protein sequence ID" value="WAJ71898.1"/>
    <property type="molecule type" value="Genomic_DNA"/>
</dbReference>
<keyword evidence="4" id="KW-0614">Plasmid</keyword>
<keyword evidence="5" id="KW-1185">Reference proteome</keyword>
<feature type="domain" description="Gylcosyl hydrolase 115 C-terminal" evidence="3">
    <location>
        <begin position="819"/>
        <end position="977"/>
    </location>
</feature>
<geneLocation type="plasmid" evidence="4 5">
    <name>pCadTS8_1</name>
</geneLocation>
<protein>
    <submittedName>
        <fullName evidence="4">Glycosyl hydrolase 115 family protein</fullName>
    </submittedName>
</protein>
<evidence type="ECO:0000256" key="2">
    <source>
        <dbReference type="SAM" id="SignalP"/>
    </source>
</evidence>
<dbReference type="GO" id="GO:0016787">
    <property type="term" value="F:hydrolase activity"/>
    <property type="evidence" value="ECO:0007669"/>
    <property type="project" value="UniProtKB-KW"/>
</dbReference>
<dbReference type="Gene3D" id="1.20.58.2150">
    <property type="match status" value="1"/>
</dbReference>
<keyword evidence="1 4" id="KW-0378">Hydrolase</keyword>
<evidence type="ECO:0000256" key="1">
    <source>
        <dbReference type="ARBA" id="ARBA00022801"/>
    </source>
</evidence>
<reference evidence="4" key="1">
    <citation type="submission" date="2022-10" db="EMBL/GenBank/DDBJ databases">
        <title>Catenovulum adriacola sp. nov. isolated in the Harbour of Susak.</title>
        <authorList>
            <person name="Schoch T."/>
            <person name="Reich S.J."/>
            <person name="Stoeferle S."/>
            <person name="Flaiz M."/>
            <person name="Kazda M."/>
            <person name="Riedel C.U."/>
            <person name="Duerre P."/>
        </authorList>
    </citation>
    <scope>NUCLEOTIDE SEQUENCE</scope>
    <source>
        <strain evidence="4">TS8</strain>
        <plasmid evidence="4">pCadTS8_1</plasmid>
    </source>
</reference>
<proteinExistence type="predicted"/>
<dbReference type="PANTHER" id="PTHR37842:SF2">
    <property type="entry name" value="GYLCOSYL HYDROLASE 115 C-TERMINAL DOMAIN-CONTAINING PROTEIN"/>
    <property type="match status" value="1"/>
</dbReference>
<dbReference type="InterPro" id="IPR041437">
    <property type="entry name" value="GH115_C"/>
</dbReference>
<dbReference type="SUPFAM" id="SSF55545">
    <property type="entry name" value="beta-N-acetylhexosaminidase-like domain"/>
    <property type="match status" value="1"/>
</dbReference>
<dbReference type="InterPro" id="IPR031924">
    <property type="entry name" value="GH115"/>
</dbReference>
<dbReference type="RefSeq" id="WP_268076619.1">
    <property type="nucleotide sequence ID" value="NZ_CP109966.1"/>
</dbReference>
<dbReference type="Gene3D" id="3.30.379.10">
    <property type="entry name" value="Chitobiase/beta-hexosaminidase domain 2-like"/>
    <property type="match status" value="1"/>
</dbReference>
<accession>A0ABY7AQS6</accession>
<evidence type="ECO:0000259" key="3">
    <source>
        <dbReference type="Pfam" id="PF17829"/>
    </source>
</evidence>
<gene>
    <name evidence="4" type="ORF">OLW01_14310</name>
</gene>
<dbReference type="InterPro" id="IPR042301">
    <property type="entry name" value="GH115_sf"/>
</dbReference>
<evidence type="ECO:0000313" key="5">
    <source>
        <dbReference type="Proteomes" id="UP001163726"/>
    </source>
</evidence>
<dbReference type="Pfam" id="PF15979">
    <property type="entry name" value="Glyco_hydro_115"/>
    <property type="match status" value="1"/>
</dbReference>
<dbReference type="InterPro" id="IPR029018">
    <property type="entry name" value="Hex-like_dom2"/>
</dbReference>
<dbReference type="PROSITE" id="PS51257">
    <property type="entry name" value="PROKAR_LIPOPROTEIN"/>
    <property type="match status" value="1"/>
</dbReference>
<dbReference type="PANTHER" id="PTHR37842">
    <property type="match status" value="1"/>
</dbReference>
<dbReference type="Gene3D" id="3.20.20.520">
    <property type="entry name" value="Glycosyl hydrolase family 115"/>
    <property type="match status" value="1"/>
</dbReference>
<keyword evidence="2" id="KW-0732">Signal</keyword>